<sequence>MVHTASITVPIIGYVHTPYVEKFGVPRQPNLVDVEGVIEFVAPYDQPAAFEGLEGFSHLWLIWQFHQNRELKKTSEDMGSNSELHETSAAESFRPQIRPPRLGGNEKIGVFASRSMYRPAPLGLSVVRLDRIEVIDGRVRLHIIGADLVDGTPLIDIKPYVAYSDSISAAVSGFAVEAPKLHPVYWTRLALWQKHQLISLHVLSSNQLPLIERILALDPRPAYQSDGQRDYGMSFDQVNVRFGVQSDVIWIKEITAR</sequence>
<dbReference type="OrthoDB" id="9804309at2"/>
<gene>
    <name evidence="4" type="ORF">HYN46_05335</name>
</gene>
<comment type="similarity">
    <text evidence="2">Belongs to the tRNA methyltransferase O family.</text>
</comment>
<keyword evidence="4" id="KW-0489">Methyltransferase</keyword>
<dbReference type="Gene3D" id="3.30.2310.10">
    <property type="entry name" value="YaeB-like"/>
    <property type="match status" value="1"/>
</dbReference>
<feature type="domain" description="TsaA-like" evidence="3">
    <location>
        <begin position="9"/>
        <end position="169"/>
    </location>
</feature>
<evidence type="ECO:0000256" key="2">
    <source>
        <dbReference type="ARBA" id="ARBA00033753"/>
    </source>
</evidence>
<dbReference type="InterPro" id="IPR036414">
    <property type="entry name" value="YaeB_N_sf"/>
</dbReference>
<dbReference type="EMBL" id="CP031222">
    <property type="protein sequence ID" value="AXI02310.1"/>
    <property type="molecule type" value="Genomic_DNA"/>
</dbReference>
<dbReference type="InterPro" id="IPR040372">
    <property type="entry name" value="YaeB-like"/>
</dbReference>
<evidence type="ECO:0000313" key="5">
    <source>
        <dbReference type="Proteomes" id="UP000253940"/>
    </source>
</evidence>
<reference evidence="4 5" key="1">
    <citation type="submission" date="2018-07" db="EMBL/GenBank/DDBJ databases">
        <title>Genome sequencing of Moraxellaceae gen. HYN0046.</title>
        <authorList>
            <person name="Kim M."/>
            <person name="Yi H."/>
        </authorList>
    </citation>
    <scope>NUCLEOTIDE SEQUENCE [LARGE SCALE GENOMIC DNA]</scope>
    <source>
        <strain evidence="4 5">HYN0046</strain>
    </source>
</reference>
<dbReference type="AlphaFoldDB" id="A0A345P4V1"/>
<evidence type="ECO:0000256" key="1">
    <source>
        <dbReference type="ARBA" id="ARBA00022691"/>
    </source>
</evidence>
<dbReference type="PANTHER" id="PTHR12818:SF0">
    <property type="entry name" value="TRNA (ADENINE(37)-N6)-METHYLTRANSFERASE"/>
    <property type="match status" value="1"/>
</dbReference>
<accession>A0A345P4V1</accession>
<protein>
    <submittedName>
        <fullName evidence="4">S-adenosylmethionine-dependent methyltransferase</fullName>
    </submittedName>
</protein>
<dbReference type="Pfam" id="PF01980">
    <property type="entry name" value="TrmO_N"/>
    <property type="match status" value="1"/>
</dbReference>
<dbReference type="KEGG" id="mbah:HYN46_05335"/>
<dbReference type="InterPro" id="IPR023370">
    <property type="entry name" value="TrmO-like_N"/>
</dbReference>
<name>A0A345P4V1_9GAMM</name>
<dbReference type="GO" id="GO:0032259">
    <property type="term" value="P:methylation"/>
    <property type="evidence" value="ECO:0007669"/>
    <property type="project" value="UniProtKB-KW"/>
</dbReference>
<dbReference type="Gene3D" id="2.40.30.70">
    <property type="entry name" value="YaeB-like"/>
    <property type="match status" value="1"/>
</dbReference>
<dbReference type="RefSeq" id="WP_114898420.1">
    <property type="nucleotide sequence ID" value="NZ_CP031222.1"/>
</dbReference>
<dbReference type="CDD" id="cd09281">
    <property type="entry name" value="UPF0066"/>
    <property type="match status" value="1"/>
</dbReference>
<evidence type="ECO:0000313" key="4">
    <source>
        <dbReference type="EMBL" id="AXI02310.1"/>
    </source>
</evidence>
<dbReference type="SUPFAM" id="SSF118196">
    <property type="entry name" value="YaeB-like"/>
    <property type="match status" value="1"/>
</dbReference>
<dbReference type="InterPro" id="IPR036413">
    <property type="entry name" value="YaeB-like_sf"/>
</dbReference>
<proteinExistence type="inferred from homology"/>
<dbReference type="PROSITE" id="PS51668">
    <property type="entry name" value="TSAA_2"/>
    <property type="match status" value="1"/>
</dbReference>
<keyword evidence="4" id="KW-0808">Transferase</keyword>
<keyword evidence="5" id="KW-1185">Reference proteome</keyword>
<evidence type="ECO:0000259" key="3">
    <source>
        <dbReference type="PROSITE" id="PS51668"/>
    </source>
</evidence>
<dbReference type="PANTHER" id="PTHR12818">
    <property type="entry name" value="TRNA (ADENINE(37)-N6)-METHYLTRANSFERASE"/>
    <property type="match status" value="1"/>
</dbReference>
<keyword evidence="1" id="KW-0949">S-adenosyl-L-methionine</keyword>
<dbReference type="Proteomes" id="UP000253940">
    <property type="component" value="Chromosome"/>
</dbReference>
<dbReference type="Pfam" id="PF18389">
    <property type="entry name" value="TrmO_C"/>
    <property type="match status" value="1"/>
</dbReference>
<dbReference type="GO" id="GO:0008168">
    <property type="term" value="F:methyltransferase activity"/>
    <property type="evidence" value="ECO:0007669"/>
    <property type="project" value="UniProtKB-KW"/>
</dbReference>
<organism evidence="4 5">
    <name type="scientific">Aquirhabdus parva</name>
    <dbReference type="NCBI Taxonomy" id="2283318"/>
    <lineage>
        <taxon>Bacteria</taxon>
        <taxon>Pseudomonadati</taxon>
        <taxon>Pseudomonadota</taxon>
        <taxon>Gammaproteobacteria</taxon>
        <taxon>Moraxellales</taxon>
        <taxon>Moraxellaceae</taxon>
        <taxon>Aquirhabdus</taxon>
    </lineage>
</organism>
<dbReference type="InterPro" id="IPR041369">
    <property type="entry name" value="TrmO_C"/>
</dbReference>